<reference evidence="1 2" key="1">
    <citation type="submission" date="2013-08" db="EMBL/GenBank/DDBJ databases">
        <authorList>
            <person name="Weinstock G."/>
            <person name="Sodergren E."/>
            <person name="Wylie T."/>
            <person name="Fulton L."/>
            <person name="Fulton R."/>
            <person name="Fronick C."/>
            <person name="O'Laughlin M."/>
            <person name="Godfrey J."/>
            <person name="Miner T."/>
            <person name="Herter B."/>
            <person name="Appelbaum E."/>
            <person name="Cordes M."/>
            <person name="Lek S."/>
            <person name="Wollam A."/>
            <person name="Pepin K.H."/>
            <person name="Palsikar V.B."/>
            <person name="Mitreva M."/>
            <person name="Wilson R.K."/>
        </authorList>
    </citation>
    <scope>NUCLEOTIDE SEQUENCE [LARGE SCALE GENOMIC DNA]</scope>
    <source>
        <strain evidence="1 2">ATCC 12856</strain>
    </source>
</reference>
<organism evidence="1 2">
    <name type="scientific">Aneurinibacillus aneurinilyticus ATCC 12856</name>
    <dbReference type="NCBI Taxonomy" id="649747"/>
    <lineage>
        <taxon>Bacteria</taxon>
        <taxon>Bacillati</taxon>
        <taxon>Bacillota</taxon>
        <taxon>Bacilli</taxon>
        <taxon>Bacillales</taxon>
        <taxon>Paenibacillaceae</taxon>
        <taxon>Aneurinibacillus group</taxon>
        <taxon>Aneurinibacillus</taxon>
    </lineage>
</organism>
<keyword evidence="2" id="KW-1185">Reference proteome</keyword>
<proteinExistence type="predicted"/>
<name>U1Y0L6_ANEAE</name>
<evidence type="ECO:0000313" key="1">
    <source>
        <dbReference type="EMBL" id="ERI04531.1"/>
    </source>
</evidence>
<evidence type="ECO:0000313" key="2">
    <source>
        <dbReference type="Proteomes" id="UP000016511"/>
    </source>
</evidence>
<dbReference type="HOGENOM" id="CLU_214163_0_0_9"/>
<dbReference type="EMBL" id="AWSJ01000381">
    <property type="protein sequence ID" value="ERI04531.1"/>
    <property type="molecule type" value="Genomic_DNA"/>
</dbReference>
<gene>
    <name evidence="1" type="ORF">HMPREF0083_06043</name>
</gene>
<protein>
    <submittedName>
        <fullName evidence="1">Uncharacterized protein</fullName>
    </submittedName>
</protein>
<sequence>MEKDTLAFLLLKRRAHLTFSLFRIFSFQPRYPVKISSVIYIHTCRLLLSIFY</sequence>
<dbReference type="Proteomes" id="UP000016511">
    <property type="component" value="Unassembled WGS sequence"/>
</dbReference>
<comment type="caution">
    <text evidence="1">The sequence shown here is derived from an EMBL/GenBank/DDBJ whole genome shotgun (WGS) entry which is preliminary data.</text>
</comment>
<accession>U1Y0L6</accession>
<dbReference type="AlphaFoldDB" id="U1Y0L6"/>